<dbReference type="Proteomes" id="UP000092321">
    <property type="component" value="Unassembled WGS sequence"/>
</dbReference>
<dbReference type="OrthoDB" id="3972370at2759"/>
<evidence type="ECO:0008006" key="3">
    <source>
        <dbReference type="Google" id="ProtNLM"/>
    </source>
</evidence>
<evidence type="ECO:0000313" key="2">
    <source>
        <dbReference type="Proteomes" id="UP000092321"/>
    </source>
</evidence>
<protein>
    <recommendedName>
        <fullName evidence="3">ADF-H domain-containing protein</fullName>
    </recommendedName>
</protein>
<proteinExistence type="predicted"/>
<gene>
    <name evidence="1" type="ORF">HANVADRAFT_53553</name>
</gene>
<keyword evidence="2" id="KW-1185">Reference proteome</keyword>
<accession>A0A1B7TB35</accession>
<dbReference type="EMBL" id="LXPE01000033">
    <property type="protein sequence ID" value="OBA25930.1"/>
    <property type="molecule type" value="Genomic_DNA"/>
</dbReference>
<sequence>MSALIIPTEVKEFIKNTHNSTQPFIKEEGFEYIQLNSSNEVDSLENKEDYIIEEIKEDLLIQILKINEQDKTLEVFQTLEIYKQDFHDLYYLLNSFSDIDYQPLYIVVMGYGIENMLITLISDKNGIKNRILYSSNKLPLLKLLKEQGKVKDVVITEVEELKTIDLEEEFEEDTHKDAEEIKEIENKQKYKDLVYKNQNYKTIGTIIPGSDYELGEDDITLVENFLENTEDQVLLMELNESELGSLKINALSKSDLSENYDIGYKIESSGDEDNKYSFEIYMNEKKMISPKWRMLYSLNNLKVLEFWTNYFSKNNKILSN</sequence>
<name>A0A1B7TB35_9ASCO</name>
<dbReference type="AlphaFoldDB" id="A0A1B7TB35"/>
<dbReference type="InterPro" id="IPR029006">
    <property type="entry name" value="ADF-H/Gelsolin-like_dom_sf"/>
</dbReference>
<dbReference type="Gene3D" id="3.40.20.10">
    <property type="entry name" value="Severin"/>
    <property type="match status" value="1"/>
</dbReference>
<evidence type="ECO:0000313" key="1">
    <source>
        <dbReference type="EMBL" id="OBA25930.1"/>
    </source>
</evidence>
<organism evidence="1 2">
    <name type="scientific">Hanseniaspora valbyensis NRRL Y-1626</name>
    <dbReference type="NCBI Taxonomy" id="766949"/>
    <lineage>
        <taxon>Eukaryota</taxon>
        <taxon>Fungi</taxon>
        <taxon>Dikarya</taxon>
        <taxon>Ascomycota</taxon>
        <taxon>Saccharomycotina</taxon>
        <taxon>Saccharomycetes</taxon>
        <taxon>Saccharomycodales</taxon>
        <taxon>Saccharomycodaceae</taxon>
        <taxon>Hanseniaspora</taxon>
    </lineage>
</organism>
<dbReference type="SUPFAM" id="SSF55753">
    <property type="entry name" value="Actin depolymerizing proteins"/>
    <property type="match status" value="1"/>
</dbReference>
<reference evidence="2" key="1">
    <citation type="journal article" date="2016" name="Proc. Natl. Acad. Sci. U.S.A.">
        <title>Comparative genomics of biotechnologically important yeasts.</title>
        <authorList>
            <person name="Riley R."/>
            <person name="Haridas S."/>
            <person name="Wolfe K.H."/>
            <person name="Lopes M.R."/>
            <person name="Hittinger C.T."/>
            <person name="Goeker M."/>
            <person name="Salamov A.A."/>
            <person name="Wisecaver J.H."/>
            <person name="Long T.M."/>
            <person name="Calvey C.H."/>
            <person name="Aerts A.L."/>
            <person name="Barry K.W."/>
            <person name="Choi C."/>
            <person name="Clum A."/>
            <person name="Coughlan A.Y."/>
            <person name="Deshpande S."/>
            <person name="Douglass A.P."/>
            <person name="Hanson S.J."/>
            <person name="Klenk H.-P."/>
            <person name="LaButti K.M."/>
            <person name="Lapidus A."/>
            <person name="Lindquist E.A."/>
            <person name="Lipzen A.M."/>
            <person name="Meier-Kolthoff J.P."/>
            <person name="Ohm R.A."/>
            <person name="Otillar R.P."/>
            <person name="Pangilinan J.L."/>
            <person name="Peng Y."/>
            <person name="Rokas A."/>
            <person name="Rosa C.A."/>
            <person name="Scheuner C."/>
            <person name="Sibirny A.A."/>
            <person name="Slot J.C."/>
            <person name="Stielow J.B."/>
            <person name="Sun H."/>
            <person name="Kurtzman C.P."/>
            <person name="Blackwell M."/>
            <person name="Grigoriev I.V."/>
            <person name="Jeffries T.W."/>
        </authorList>
    </citation>
    <scope>NUCLEOTIDE SEQUENCE [LARGE SCALE GENOMIC DNA]</scope>
    <source>
        <strain evidence="2">NRRL Y-1626</strain>
    </source>
</reference>
<comment type="caution">
    <text evidence="1">The sequence shown here is derived from an EMBL/GenBank/DDBJ whole genome shotgun (WGS) entry which is preliminary data.</text>
</comment>